<sequence length="602" mass="67174">MKQVTAILIALVMGINSFGQSSSNKELKKNIDVLLESYAHYNRFIGSVSISKDNNIIYQKSFGYADLAGQKKNTKNSIFSIASLTKSLTAAGIMKLVEDGKLTLTTPISAYLPEFMPDYSKDITILHLLNNSSGMEANIGRTDESGNGLMPEETPITFIELLWKFNDSKLKFEPGTGYEYNNFGYLLLAQVIEKVSGQTYADFMDQAVLRPANMKNSAVATFKLAHQKAQPYLGLGMKDFQEFNSPYDPSWLMGAADINSTTVDLFKFMQALENGTLLTLASMNKLYTATQAMEVNDMLSGLGWVIDHKGGEKWIYNNGLLPGYASVMGSLPEKNIKIIILSNATSVNPVVEEFQGEVTFVPEITDKIISLVQGKTVENLPLPIKIKNISIADFPITYQLDNEHLLLLEKKENIYSLETSGKEPWSIFTYTFSKNVEENNATSETALFFANAMSTQNFEGLIDYANDQMKGFIRTEKGLGQLKGMWSNFLQHAGKFISYNIYKIEGDEVKNVHIRFHFETVDVGMVLSIDTDHKIQGMFMDDSVKTSHINTVKLIPIRDNEYFINGHQNGGMQDLKIIISDAQLTLIDGSQKSKGKLISSHQ</sequence>
<accession>A0A0F9MMR8</accession>
<reference evidence="2" key="1">
    <citation type="journal article" date="2015" name="Nature">
        <title>Complex archaea that bridge the gap between prokaryotes and eukaryotes.</title>
        <authorList>
            <person name="Spang A."/>
            <person name="Saw J.H."/>
            <person name="Jorgensen S.L."/>
            <person name="Zaremba-Niedzwiedzka K."/>
            <person name="Martijn J."/>
            <person name="Lind A.E."/>
            <person name="van Eijk R."/>
            <person name="Schleper C."/>
            <person name="Guy L."/>
            <person name="Ettema T.J."/>
        </authorList>
    </citation>
    <scope>NUCLEOTIDE SEQUENCE</scope>
</reference>
<dbReference type="EMBL" id="LAZR01004435">
    <property type="protein sequence ID" value="KKN08605.1"/>
    <property type="molecule type" value="Genomic_DNA"/>
</dbReference>
<dbReference type="Gene3D" id="3.10.450.590">
    <property type="match status" value="1"/>
</dbReference>
<dbReference type="PANTHER" id="PTHR46825">
    <property type="entry name" value="D-ALANYL-D-ALANINE-CARBOXYPEPTIDASE/ENDOPEPTIDASE AMPH"/>
    <property type="match status" value="1"/>
</dbReference>
<comment type="caution">
    <text evidence="2">The sequence shown here is derived from an EMBL/GenBank/DDBJ whole genome shotgun (WGS) entry which is preliminary data.</text>
</comment>
<dbReference type="SUPFAM" id="SSF56601">
    <property type="entry name" value="beta-lactamase/transpeptidase-like"/>
    <property type="match status" value="1"/>
</dbReference>
<dbReference type="PANTHER" id="PTHR46825:SF9">
    <property type="entry name" value="BETA-LACTAMASE-RELATED DOMAIN-CONTAINING PROTEIN"/>
    <property type="match status" value="1"/>
</dbReference>
<dbReference type="AlphaFoldDB" id="A0A0F9MMR8"/>
<dbReference type="Gene3D" id="3.40.710.10">
    <property type="entry name" value="DD-peptidase/beta-lactamase superfamily"/>
    <property type="match status" value="1"/>
</dbReference>
<gene>
    <name evidence="2" type="ORF">LCGC14_1055060</name>
</gene>
<feature type="domain" description="Beta-lactamase-related" evidence="1">
    <location>
        <begin position="46"/>
        <end position="348"/>
    </location>
</feature>
<protein>
    <recommendedName>
        <fullName evidence="1">Beta-lactamase-related domain-containing protein</fullName>
    </recommendedName>
</protein>
<evidence type="ECO:0000259" key="1">
    <source>
        <dbReference type="Pfam" id="PF00144"/>
    </source>
</evidence>
<proteinExistence type="predicted"/>
<dbReference type="InterPro" id="IPR012338">
    <property type="entry name" value="Beta-lactam/transpept-like"/>
</dbReference>
<dbReference type="Pfam" id="PF00144">
    <property type="entry name" value="Beta-lactamase"/>
    <property type="match status" value="1"/>
</dbReference>
<organism evidence="2">
    <name type="scientific">marine sediment metagenome</name>
    <dbReference type="NCBI Taxonomy" id="412755"/>
    <lineage>
        <taxon>unclassified sequences</taxon>
        <taxon>metagenomes</taxon>
        <taxon>ecological metagenomes</taxon>
    </lineage>
</organism>
<evidence type="ECO:0000313" key="2">
    <source>
        <dbReference type="EMBL" id="KKN08605.1"/>
    </source>
</evidence>
<name>A0A0F9MMR8_9ZZZZ</name>
<dbReference type="InterPro" id="IPR050491">
    <property type="entry name" value="AmpC-like"/>
</dbReference>
<dbReference type="InterPro" id="IPR001466">
    <property type="entry name" value="Beta-lactam-related"/>
</dbReference>